<dbReference type="InterPro" id="IPR018197">
    <property type="entry name" value="Glycerate_kinase_RE-like"/>
</dbReference>
<protein>
    <submittedName>
        <fullName evidence="1">Glycerate kinase</fullName>
    </submittedName>
</protein>
<keyword evidence="1" id="KW-0418">Kinase</keyword>
<dbReference type="InterPro" id="IPR004381">
    <property type="entry name" value="Glycerate_kinase"/>
</dbReference>
<evidence type="ECO:0000313" key="1">
    <source>
        <dbReference type="EMBL" id="QUC09165.1"/>
    </source>
</evidence>
<dbReference type="Proteomes" id="UP000678513">
    <property type="component" value="Chromosome"/>
</dbReference>
<reference evidence="1 2" key="1">
    <citation type="submission" date="2021-03" db="EMBL/GenBank/DDBJ databases">
        <title>Human Oral Microbial Genomes.</title>
        <authorList>
            <person name="Johnston C.D."/>
            <person name="Chen T."/>
            <person name="Dewhirst F.E."/>
        </authorList>
    </citation>
    <scope>NUCLEOTIDE SEQUENCE [LARGE SCALE GENOMIC DNA]</scope>
    <source>
        <strain evidence="1 2">DSMZ 100122</strain>
    </source>
</reference>
<dbReference type="Pfam" id="PF02595">
    <property type="entry name" value="Gly_kinase"/>
    <property type="match status" value="1"/>
</dbReference>
<dbReference type="SUPFAM" id="SSF110738">
    <property type="entry name" value="Glycerate kinase I"/>
    <property type="match status" value="1"/>
</dbReference>
<organism evidence="1 2">
    <name type="scientific">Arachnia rubra</name>
    <dbReference type="NCBI Taxonomy" id="1547448"/>
    <lineage>
        <taxon>Bacteria</taxon>
        <taxon>Bacillati</taxon>
        <taxon>Actinomycetota</taxon>
        <taxon>Actinomycetes</taxon>
        <taxon>Propionibacteriales</taxon>
        <taxon>Propionibacteriaceae</taxon>
        <taxon>Arachnia</taxon>
    </lineage>
</organism>
<keyword evidence="1" id="KW-0808">Transferase</keyword>
<dbReference type="InterPro" id="IPR036129">
    <property type="entry name" value="Glycerate_kinase_sf"/>
</dbReference>
<evidence type="ECO:0000313" key="2">
    <source>
        <dbReference type="Proteomes" id="UP000678513"/>
    </source>
</evidence>
<dbReference type="PANTHER" id="PTHR21599:SF0">
    <property type="entry name" value="GLYCERATE KINASE"/>
    <property type="match status" value="1"/>
</dbReference>
<proteinExistence type="predicted"/>
<sequence length="283" mass="29119">MRVLVSCDRIGRLGSAEASDVIAEAFAERGAQVAVTPLAEGGDGFAGAVQRFSPGARVLAARSFQQVCELLGESPGYLDATAVAAPSLAELLELPVLPVGAGVTLVVPHREAGRVLTGLTGSLAERGRAQGAELAATLADDSRAAAWLERLGITDTASAGALCGLGAWALACGAQVASGIDVSVSGYRLPELSARADLVVTGTDVLDFHRRGGDVVAELTRIGAEALRPVVVVAGRNFVSSRELRLAGIEEAHAVARAGVQEIDFTAEELGDVARRVASTWTW</sequence>
<dbReference type="RefSeq" id="WP_212326291.1">
    <property type="nucleotide sequence ID" value="NZ_AP024463.1"/>
</dbReference>
<keyword evidence="2" id="KW-1185">Reference proteome</keyword>
<dbReference type="EMBL" id="CP072384">
    <property type="protein sequence ID" value="QUC09165.1"/>
    <property type="molecule type" value="Genomic_DNA"/>
</dbReference>
<dbReference type="GO" id="GO:0016301">
    <property type="term" value="F:kinase activity"/>
    <property type="evidence" value="ECO:0007669"/>
    <property type="project" value="UniProtKB-KW"/>
</dbReference>
<accession>A0ABX7Y8L4</accession>
<gene>
    <name evidence="1" type="ORF">J5A65_05430</name>
</gene>
<dbReference type="Gene3D" id="3.40.50.10350">
    <property type="entry name" value="Glycerate kinase, domain 1"/>
    <property type="match status" value="1"/>
</dbReference>
<name>A0ABX7Y8L4_9ACTN</name>
<dbReference type="PANTHER" id="PTHR21599">
    <property type="entry name" value="GLYCERATE KINASE"/>
    <property type="match status" value="1"/>
</dbReference>